<evidence type="ECO:0000313" key="2">
    <source>
        <dbReference type="EMBL" id="RKP21797.1"/>
    </source>
</evidence>
<reference evidence="3" key="1">
    <citation type="journal article" date="2018" name="Nat. Microbiol.">
        <title>Leveraging single-cell genomics to expand the fungal tree of life.</title>
        <authorList>
            <person name="Ahrendt S.R."/>
            <person name="Quandt C.A."/>
            <person name="Ciobanu D."/>
            <person name="Clum A."/>
            <person name="Salamov A."/>
            <person name="Andreopoulos B."/>
            <person name="Cheng J.F."/>
            <person name="Woyke T."/>
            <person name="Pelin A."/>
            <person name="Henrissat B."/>
            <person name="Reynolds N.K."/>
            <person name="Benny G.L."/>
            <person name="Smith M.E."/>
            <person name="James T.Y."/>
            <person name="Grigoriev I.V."/>
        </authorList>
    </citation>
    <scope>NUCLEOTIDE SEQUENCE [LARGE SCALE GENOMIC DNA]</scope>
    <source>
        <strain evidence="3">CSF55</strain>
    </source>
</reference>
<organism evidence="2 3">
    <name type="scientific">Rozella allomycis (strain CSF55)</name>
    <dbReference type="NCBI Taxonomy" id="988480"/>
    <lineage>
        <taxon>Eukaryota</taxon>
        <taxon>Fungi</taxon>
        <taxon>Fungi incertae sedis</taxon>
        <taxon>Cryptomycota</taxon>
        <taxon>Cryptomycota incertae sedis</taxon>
        <taxon>Rozella</taxon>
    </lineage>
</organism>
<feature type="transmembrane region" description="Helical" evidence="1">
    <location>
        <begin position="47"/>
        <end position="65"/>
    </location>
</feature>
<evidence type="ECO:0000313" key="3">
    <source>
        <dbReference type="Proteomes" id="UP000281549"/>
    </source>
</evidence>
<name>A0A4P9YPW1_ROZAC</name>
<keyword evidence="1" id="KW-0472">Membrane</keyword>
<evidence type="ECO:0000256" key="1">
    <source>
        <dbReference type="SAM" id="Phobius"/>
    </source>
</evidence>
<protein>
    <submittedName>
        <fullName evidence="2">Uncharacterized protein</fullName>
    </submittedName>
</protein>
<accession>A0A4P9YPW1</accession>
<gene>
    <name evidence="2" type="ORF">ROZALSC1DRAFT_20227</name>
</gene>
<dbReference type="EMBL" id="ML004928">
    <property type="protein sequence ID" value="RKP21797.1"/>
    <property type="molecule type" value="Genomic_DNA"/>
</dbReference>
<dbReference type="AlphaFoldDB" id="A0A4P9YPW1"/>
<sequence length="197" mass="22465">MPVVRTKPVSPIRNPPTNIPLILLQSVFNVYRIFSSKFKTLKTHTKILALFVAFLNTWWITLLLIPMTLSLATLILVFTGFISGWTILVNQIAISLEQVFGLSFNNGYLQRLYEGTLQTAIKIDALINLYTNMFFKNIYLPWIKPILMLAIRNKALLAPVYTLSKIAINFTCYLGSYLESAGNIISPTWTIYIKRVN</sequence>
<keyword evidence="1" id="KW-1133">Transmembrane helix</keyword>
<feature type="transmembrane region" description="Helical" evidence="1">
    <location>
        <begin position="71"/>
        <end position="89"/>
    </location>
</feature>
<dbReference type="Proteomes" id="UP000281549">
    <property type="component" value="Unassembled WGS sequence"/>
</dbReference>
<keyword evidence="1" id="KW-0812">Transmembrane</keyword>
<proteinExistence type="predicted"/>